<evidence type="ECO:0000313" key="3">
    <source>
        <dbReference type="Proteomes" id="UP000000542"/>
    </source>
</evidence>
<feature type="region of interest" description="Disordered" evidence="1">
    <location>
        <begin position="567"/>
        <end position="603"/>
    </location>
</feature>
<feature type="region of interest" description="Disordered" evidence="1">
    <location>
        <begin position="510"/>
        <end position="530"/>
    </location>
</feature>
<accession>Q4Q0Z2</accession>
<dbReference type="InParanoid" id="Q4Q0Z2"/>
<dbReference type="VEuPathDB" id="TriTrypDB:LMJSD75_360053200"/>
<dbReference type="AlphaFoldDB" id="Q4Q0Z2"/>
<evidence type="ECO:0000313" key="2">
    <source>
        <dbReference type="EMBL" id="CAJ09389.1"/>
    </source>
</evidence>
<reference evidence="2 3" key="2">
    <citation type="journal article" date="2011" name="Genome Res.">
        <title>Chromosome and gene copy number variation allow major structural change between species and strains of Leishmania.</title>
        <authorList>
            <person name="Rogers M.B."/>
            <person name="Hilley J.D."/>
            <person name="Dickens N.J."/>
            <person name="Wilkes J."/>
            <person name="Bates P.A."/>
            <person name="Depledge D.P."/>
            <person name="Harris D."/>
            <person name="Her Y."/>
            <person name="Herzyk P."/>
            <person name="Imamura H."/>
            <person name="Otto T.D."/>
            <person name="Sanders M."/>
            <person name="Seeger K."/>
            <person name="Dujardin J.C."/>
            <person name="Berriman M."/>
            <person name="Smith D.F."/>
            <person name="Hertz-Fowler C."/>
            <person name="Mottram J.C."/>
        </authorList>
    </citation>
    <scope>NUCLEOTIDE SEQUENCE [LARGE SCALE GENOMIC DNA]</scope>
    <source>
        <strain evidence="3">MHOM/IL/81/Friedlin</strain>
    </source>
</reference>
<feature type="compositionally biased region" description="Low complexity" evidence="1">
    <location>
        <begin position="569"/>
        <end position="581"/>
    </location>
</feature>
<feature type="region of interest" description="Disordered" evidence="1">
    <location>
        <begin position="235"/>
        <end position="409"/>
    </location>
</feature>
<dbReference type="OMA" id="LMRECTF"/>
<feature type="compositionally biased region" description="Polar residues" evidence="1">
    <location>
        <begin position="513"/>
        <end position="525"/>
    </location>
</feature>
<evidence type="ECO:0000256" key="1">
    <source>
        <dbReference type="SAM" id="MobiDB-lite"/>
    </source>
</evidence>
<dbReference type="VEuPathDB" id="TriTrypDB:LmjF.36.4220"/>
<sequence length="669" mass="71944">MAASPFARHWVPQDWANCTTPTSASLLVPPRPSERAMLVMLQFSPIPSQPTAIQTHAMEDACLFQPQINPRSRRLARHAPTLRERQEQDAQRRSAGREDHGEQPQRGAPMPSPGPEAFAGDTESDIVESVWGLWRSVAIREARETEAALVRRVPSVNDDDRLLQRRPRVVYVTAVLGMLNALGITSPRHDALIAKFLKAMAVEGGASEATKRDEAVDAARFVYVFSTVWRAAVTHRTPRSPVSTRVSAPPRSPPAAQQHGNSPDGATMRHAYSREVSCRGAPPSHMKAAPATEVGSSGGSGSAVSARSSSSPSAVWSSSEGGEGAAHSHTESASPLTSCGGGDERRSDAAESDADFLRTNISDASSSIPDSSEKPQAGVRSEELSPMSVEPSAGLDPSPEPCNPGEPVIITSARSSVTPRTHHCSPFAAASRLGSASVSRSRRMSSSLRVIPSDSHLLSSTTSRELKRATKRVPGGLMRECTFKPVINSVYEQSPVSFSSTAIVQKRKPASTAPPTFQPNTQQFHQARDSLARWTRQPIKDNSDYRGEAAANPLATGVETAVRRMIAARQQRQRSQSPRPSLQKGSHHSAPAPQSTVRAPVAHPRKPLLYVDVDLPQGQRDRLALYTGDDVQDVAQRFSILHGLSESLCQRLETALTAELCALSVGKAA</sequence>
<dbReference type="RefSeq" id="XP_001687006.1">
    <property type="nucleotide sequence ID" value="XM_001686954.1"/>
</dbReference>
<protein>
    <submittedName>
        <fullName evidence="2">Uncharacterized protein</fullName>
    </submittedName>
</protein>
<dbReference type="PANTHER" id="PTHR38150">
    <property type="entry name" value="EF-HAND DOMAIN-CONTAINING PROTEIN"/>
    <property type="match status" value="1"/>
</dbReference>
<dbReference type="HOGENOM" id="CLU_410763_0_0_1"/>
<feature type="compositionally biased region" description="Low complexity" evidence="1">
    <location>
        <begin position="302"/>
        <end position="320"/>
    </location>
</feature>
<name>Q4Q0Z2_LEIMA</name>
<dbReference type="EMBL" id="FR796432">
    <property type="protein sequence ID" value="CAJ09389.1"/>
    <property type="molecule type" value="Genomic_DNA"/>
</dbReference>
<feature type="compositionally biased region" description="Basic and acidic residues" evidence="1">
    <location>
        <begin position="81"/>
        <end position="103"/>
    </location>
</feature>
<dbReference type="VEuPathDB" id="TriTrypDB:LMJLV39_360053300"/>
<feature type="compositionally biased region" description="Low complexity" evidence="1">
    <location>
        <begin position="361"/>
        <end position="370"/>
    </location>
</feature>
<keyword evidence="3" id="KW-1185">Reference proteome</keyword>
<dbReference type="KEGG" id="lma:LMJF_36_4220"/>
<dbReference type="PANTHER" id="PTHR38150:SF1">
    <property type="entry name" value="PFU DOMAIN-CONTAINING PROTEIN"/>
    <property type="match status" value="1"/>
</dbReference>
<feature type="compositionally biased region" description="Low complexity" evidence="1">
    <location>
        <begin position="239"/>
        <end position="249"/>
    </location>
</feature>
<feature type="region of interest" description="Disordered" evidence="1">
    <location>
        <begin position="76"/>
        <end position="120"/>
    </location>
</feature>
<gene>
    <name evidence="2" type="ORF">LMJF_36_4220</name>
</gene>
<organism evidence="2 3">
    <name type="scientific">Leishmania major</name>
    <dbReference type="NCBI Taxonomy" id="5664"/>
    <lineage>
        <taxon>Eukaryota</taxon>
        <taxon>Discoba</taxon>
        <taxon>Euglenozoa</taxon>
        <taxon>Kinetoplastea</taxon>
        <taxon>Metakinetoplastina</taxon>
        <taxon>Trypanosomatida</taxon>
        <taxon>Trypanosomatidae</taxon>
        <taxon>Leishmaniinae</taxon>
        <taxon>Leishmania</taxon>
    </lineage>
</organism>
<proteinExistence type="predicted"/>
<dbReference type="GeneID" id="5655721"/>
<reference evidence="2 3" key="1">
    <citation type="journal article" date="2005" name="Science">
        <title>The genome of the kinetoplastid parasite, Leishmania major.</title>
        <authorList>
            <person name="Ivens A.C."/>
            <person name="Peacock C.S."/>
            <person name="Worthey E.A."/>
            <person name="Murphy L."/>
            <person name="Aggarwal G."/>
            <person name="Berriman M."/>
            <person name="Sisk E."/>
            <person name="Rajandream M.A."/>
            <person name="Adlem E."/>
            <person name="Aert R."/>
            <person name="Anupama A."/>
            <person name="Apostolou Z."/>
            <person name="Attipoe P."/>
            <person name="Bason N."/>
            <person name="Bauser C."/>
            <person name="Beck A."/>
            <person name="Beverley S.M."/>
            <person name="Bianchettin G."/>
            <person name="Borzym K."/>
            <person name="Bothe G."/>
            <person name="Bruschi C.V."/>
            <person name="Collins M."/>
            <person name="Cadag E."/>
            <person name="Ciarloni L."/>
            <person name="Clayton C."/>
            <person name="Coulson R.M."/>
            <person name="Cronin A."/>
            <person name="Cruz A.K."/>
            <person name="Davies R.M."/>
            <person name="De Gaudenzi J."/>
            <person name="Dobson D.E."/>
            <person name="Duesterhoeft A."/>
            <person name="Fazelina G."/>
            <person name="Fosker N."/>
            <person name="Frasch A.C."/>
            <person name="Fraser A."/>
            <person name="Fuchs M."/>
            <person name="Gabel C."/>
            <person name="Goble A."/>
            <person name="Goffeau A."/>
            <person name="Harris D."/>
            <person name="Hertz-Fowler C."/>
            <person name="Hilbert H."/>
            <person name="Horn D."/>
            <person name="Huang Y."/>
            <person name="Klages S."/>
            <person name="Knights A."/>
            <person name="Kube M."/>
            <person name="Larke N."/>
            <person name="Litvin L."/>
            <person name="Lord A."/>
            <person name="Louie T."/>
            <person name="Marra M."/>
            <person name="Masuy D."/>
            <person name="Matthews K."/>
            <person name="Michaeli S."/>
            <person name="Mottram J.C."/>
            <person name="Muller-Auer S."/>
            <person name="Munden H."/>
            <person name="Nelson S."/>
            <person name="Norbertczak H."/>
            <person name="Oliver K."/>
            <person name="O'neil S."/>
            <person name="Pentony M."/>
            <person name="Pohl T.M."/>
            <person name="Price C."/>
            <person name="Purnelle B."/>
            <person name="Quail M.A."/>
            <person name="Rabbinowitsch E."/>
            <person name="Reinhardt R."/>
            <person name="Rieger M."/>
            <person name="Rinta J."/>
            <person name="Robben J."/>
            <person name="Robertson L."/>
            <person name="Ruiz J.C."/>
            <person name="Rutter S."/>
            <person name="Saunders D."/>
            <person name="Schafer M."/>
            <person name="Schein J."/>
            <person name="Schwartz D.C."/>
            <person name="Seeger K."/>
            <person name="Seyler A."/>
            <person name="Sharp S."/>
            <person name="Shin H."/>
            <person name="Sivam D."/>
            <person name="Squares R."/>
            <person name="Squares S."/>
            <person name="Tosato V."/>
            <person name="Vogt C."/>
            <person name="Volckaert G."/>
            <person name="Wambutt R."/>
            <person name="Warren T."/>
            <person name="Wedler H."/>
            <person name="Woodward J."/>
            <person name="Zhou S."/>
            <person name="Zimmermann W."/>
            <person name="Smith D.F."/>
            <person name="Blackwell J.M."/>
            <person name="Stuart K.D."/>
            <person name="Barrell B."/>
            <person name="Myler P.J."/>
        </authorList>
    </citation>
    <scope>NUCLEOTIDE SEQUENCE [LARGE SCALE GENOMIC DNA]</scope>
    <source>
        <strain evidence="3">MHOM/IL/81/Friedlin</strain>
    </source>
</reference>
<dbReference type="Proteomes" id="UP000000542">
    <property type="component" value="Chromosome 36"/>
</dbReference>
<dbReference type="VEuPathDB" id="TriTrypDB:LMJFC_360057400"/>
<dbReference type="eggNOG" id="ENOG502SAFH">
    <property type="taxonomic scope" value="Eukaryota"/>
</dbReference>